<feature type="transmembrane region" description="Helical" evidence="3">
    <location>
        <begin position="264"/>
        <end position="284"/>
    </location>
</feature>
<reference evidence="5" key="1">
    <citation type="submission" date="2017-08" db="EMBL/GenBank/DDBJ databases">
        <title>USMARCv1.0.</title>
        <authorList>
            <person name="Hannum G.I."/>
            <person name="Koren S."/>
            <person name="Schroeder S.G."/>
            <person name="Chin S.C."/>
            <person name="Nonneman D.J."/>
            <person name="Becker S.A."/>
            <person name="Rosen B.D."/>
            <person name="Bickhart D.M."/>
            <person name="Putnam N.H."/>
            <person name="Green R.E."/>
            <person name="Tuggle C.K."/>
            <person name="Liu H."/>
            <person name="Rohrer G.A."/>
            <person name="Warr A."/>
            <person name="Hall R."/>
            <person name="Kim K."/>
            <person name="Hume D.A."/>
            <person name="Talbot R."/>
            <person name="Chow W."/>
            <person name="Howe K."/>
            <person name="Schwartz A.S."/>
            <person name="Watson M."/>
            <person name="Archibald A.L."/>
            <person name="Phillippy A.M."/>
            <person name="Smith T.P.L."/>
        </authorList>
    </citation>
    <scope>NUCLEOTIDE SEQUENCE [LARGE SCALE GENOMIC DNA]</scope>
</reference>
<evidence type="ECO:0008006" key="6">
    <source>
        <dbReference type="Google" id="ProtNLM"/>
    </source>
</evidence>
<evidence type="ECO:0000256" key="2">
    <source>
        <dbReference type="RuleBase" id="RU003690"/>
    </source>
</evidence>
<dbReference type="FunFam" id="3.20.20.80:FF:000292">
    <property type="entry name" value="Lactase-like a"/>
    <property type="match status" value="1"/>
</dbReference>
<accession>A0A4X1T611</accession>
<dbReference type="AlphaFoldDB" id="A0A4X1T611"/>
<dbReference type="PANTHER" id="PTHR10353">
    <property type="entry name" value="GLYCOSYL HYDROLASE"/>
    <property type="match status" value="1"/>
</dbReference>
<keyword evidence="3" id="KW-0472">Membrane</keyword>
<dbReference type="Pfam" id="PF00232">
    <property type="entry name" value="Glyco_hydro_1"/>
    <property type="match status" value="1"/>
</dbReference>
<keyword evidence="3" id="KW-0812">Transmembrane</keyword>
<name>A0A4X1T611_PIG</name>
<dbReference type="GO" id="GO:0004553">
    <property type="term" value="F:hydrolase activity, hydrolyzing O-glycosyl compounds"/>
    <property type="evidence" value="ECO:0007669"/>
    <property type="project" value="InterPro"/>
</dbReference>
<dbReference type="PRINTS" id="PR00131">
    <property type="entry name" value="GLHYDRLASE1"/>
</dbReference>
<comment type="similarity">
    <text evidence="2">Belongs to the glycosyl hydrolase 1 family.</text>
</comment>
<dbReference type="InterPro" id="IPR001360">
    <property type="entry name" value="Glyco_hydro_1"/>
</dbReference>
<protein>
    <recommendedName>
        <fullName evidence="6">Lactase</fullName>
    </recommendedName>
</protein>
<keyword evidence="3" id="KW-1133">Transmembrane helix</keyword>
<dbReference type="PROSITE" id="PS00572">
    <property type="entry name" value="GLYCOSYL_HYDROL_F1_1"/>
    <property type="match status" value="1"/>
</dbReference>
<dbReference type="Gene3D" id="3.20.20.80">
    <property type="entry name" value="Glycosidases"/>
    <property type="match status" value="1"/>
</dbReference>
<dbReference type="GO" id="GO:0005975">
    <property type="term" value="P:carbohydrate metabolic process"/>
    <property type="evidence" value="ECO:0007669"/>
    <property type="project" value="InterPro"/>
</dbReference>
<evidence type="ECO:0000313" key="4">
    <source>
        <dbReference type="Ensembl" id="ENSSSCP00070010550.1"/>
    </source>
</evidence>
<proteinExistence type="inferred from homology"/>
<evidence type="ECO:0000313" key="5">
    <source>
        <dbReference type="Proteomes" id="UP000314985"/>
    </source>
</evidence>
<dbReference type="Proteomes" id="UP000314985">
    <property type="component" value="Unassembled WGS sequence"/>
</dbReference>
<dbReference type="InterPro" id="IPR017853">
    <property type="entry name" value="GH"/>
</dbReference>
<feature type="active site" description="Nucleophile" evidence="1">
    <location>
        <position position="130"/>
    </location>
</feature>
<dbReference type="PANTHER" id="PTHR10353:SF38">
    <property type="entry name" value="LACTASE_PHLORIZIN HYDROLASE"/>
    <property type="match status" value="1"/>
</dbReference>
<evidence type="ECO:0000256" key="1">
    <source>
        <dbReference type="PROSITE-ProRule" id="PRU10055"/>
    </source>
</evidence>
<evidence type="ECO:0000256" key="3">
    <source>
        <dbReference type="SAM" id="Phobius"/>
    </source>
</evidence>
<sequence length="308" mass="35043">PGLWYTHPLVKSDATERNNFLAQNTDRDRSLAAGLNESRRLPEFTESEKRRINGTYDFFGFNHYTTVLAYNLDSDSSISSFEADRGVASITDRSWPDSGSFWLKMTPFGFRRILNWLKEEYNNPPIYVTENGVSQREESDLNDTARIYYLRSYLNEALKAVQDKVDLRGYTVWTLMDNFEWATGFAERFGLHFVNYTDTSLPRIPKASAKFYASIVRCNGFPDPAAGPHPCLQQEGAEPTISPMSQEDVQFLGLTLGTTEAQTALYVLFALLLLGVCGVAFLSYKYCKRSKQKETQPGEQELNRISSF</sequence>
<reference evidence="4" key="2">
    <citation type="submission" date="2025-08" db="UniProtKB">
        <authorList>
            <consortium name="Ensembl"/>
        </authorList>
    </citation>
    <scope>IDENTIFICATION</scope>
</reference>
<organism evidence="4 5">
    <name type="scientific">Sus scrofa</name>
    <name type="common">Pig</name>
    <dbReference type="NCBI Taxonomy" id="9823"/>
    <lineage>
        <taxon>Eukaryota</taxon>
        <taxon>Metazoa</taxon>
        <taxon>Chordata</taxon>
        <taxon>Craniata</taxon>
        <taxon>Vertebrata</taxon>
        <taxon>Euteleostomi</taxon>
        <taxon>Mammalia</taxon>
        <taxon>Eutheria</taxon>
        <taxon>Laurasiatheria</taxon>
        <taxon>Artiodactyla</taxon>
        <taxon>Suina</taxon>
        <taxon>Suidae</taxon>
        <taxon>Sus</taxon>
    </lineage>
</organism>
<dbReference type="InterPro" id="IPR018120">
    <property type="entry name" value="Glyco_hydro_1_AS"/>
</dbReference>
<dbReference type="Ensembl" id="ENSSSCT00070012816.1">
    <property type="protein sequence ID" value="ENSSSCP00070010550.1"/>
    <property type="gene ID" value="ENSSSCG00070006689.1"/>
</dbReference>
<dbReference type="SUPFAM" id="SSF51445">
    <property type="entry name" value="(Trans)glycosidases"/>
    <property type="match status" value="1"/>
</dbReference>